<dbReference type="PaxDb" id="3218-PP1S488_11V6.2"/>
<name>A9U404_PHYPA</name>
<keyword evidence="5" id="KW-1185">Reference proteome</keyword>
<dbReference type="OrthoDB" id="1669814at2759"/>
<dbReference type="InterPro" id="IPR020904">
    <property type="entry name" value="Sc_DH/Rdtase_CS"/>
</dbReference>
<evidence type="ECO:0008006" key="6">
    <source>
        <dbReference type="Google" id="ProtNLM"/>
    </source>
</evidence>
<evidence type="ECO:0000313" key="3">
    <source>
        <dbReference type="EMBL" id="PNR31731.1"/>
    </source>
</evidence>
<reference evidence="3 5" key="2">
    <citation type="journal article" date="2018" name="Plant J.">
        <title>The Physcomitrella patens chromosome-scale assembly reveals moss genome structure and evolution.</title>
        <authorList>
            <person name="Lang D."/>
            <person name="Ullrich K.K."/>
            <person name="Murat F."/>
            <person name="Fuchs J."/>
            <person name="Jenkins J."/>
            <person name="Haas F.B."/>
            <person name="Piednoel M."/>
            <person name="Gundlach H."/>
            <person name="Van Bel M."/>
            <person name="Meyberg R."/>
            <person name="Vives C."/>
            <person name="Morata J."/>
            <person name="Symeonidi A."/>
            <person name="Hiss M."/>
            <person name="Muchero W."/>
            <person name="Kamisugi Y."/>
            <person name="Saleh O."/>
            <person name="Blanc G."/>
            <person name="Decker E.L."/>
            <person name="van Gessel N."/>
            <person name="Grimwood J."/>
            <person name="Hayes R.D."/>
            <person name="Graham S.W."/>
            <person name="Gunter L.E."/>
            <person name="McDaniel S.F."/>
            <person name="Hoernstein S.N.W."/>
            <person name="Larsson A."/>
            <person name="Li F.W."/>
            <person name="Perroud P.F."/>
            <person name="Phillips J."/>
            <person name="Ranjan P."/>
            <person name="Rokshar D.S."/>
            <person name="Rothfels C.J."/>
            <person name="Schneider L."/>
            <person name="Shu S."/>
            <person name="Stevenson D.W."/>
            <person name="Thummler F."/>
            <person name="Tillich M."/>
            <person name="Villarreal Aguilar J.C."/>
            <person name="Widiez T."/>
            <person name="Wong G.K."/>
            <person name="Wymore A."/>
            <person name="Zhang Y."/>
            <person name="Zimmer A.D."/>
            <person name="Quatrano R.S."/>
            <person name="Mayer K.F.X."/>
            <person name="Goodstein D."/>
            <person name="Casacuberta J.M."/>
            <person name="Vandepoele K."/>
            <person name="Reski R."/>
            <person name="Cuming A.C."/>
            <person name="Tuskan G.A."/>
            <person name="Maumus F."/>
            <person name="Salse J."/>
            <person name="Schmutz J."/>
            <person name="Rensing S.A."/>
        </authorList>
    </citation>
    <scope>NUCLEOTIDE SEQUENCE [LARGE SCALE GENOMIC DNA]</scope>
    <source>
        <strain evidence="4 5">cv. Gransden 2004</strain>
    </source>
</reference>
<dbReference type="HOGENOM" id="CLU_010194_1_0_1"/>
<reference evidence="4" key="3">
    <citation type="submission" date="2020-12" db="UniProtKB">
        <authorList>
            <consortium name="EnsemblPlants"/>
        </authorList>
    </citation>
    <scope>IDENTIFICATION</scope>
</reference>
<evidence type="ECO:0000313" key="5">
    <source>
        <dbReference type="Proteomes" id="UP000006727"/>
    </source>
</evidence>
<dbReference type="EnsemblPlants" id="Pp3c21_7800V3.4">
    <property type="protein sequence ID" value="Pp3c21_7800V3.4"/>
    <property type="gene ID" value="Pp3c21_7800"/>
</dbReference>
<evidence type="ECO:0000313" key="4">
    <source>
        <dbReference type="EnsemblPlants" id="Pp3c21_7800V3.1"/>
    </source>
</evidence>
<dbReference type="Gene3D" id="3.40.50.720">
    <property type="entry name" value="NAD(P)-binding Rossmann-like Domain"/>
    <property type="match status" value="1"/>
</dbReference>
<dbReference type="Proteomes" id="UP000006727">
    <property type="component" value="Chromosome 21"/>
</dbReference>
<comment type="similarity">
    <text evidence="1">Belongs to the short-chain dehydrogenases/reductases (SDR) family.</text>
</comment>
<dbReference type="PRINTS" id="PR00080">
    <property type="entry name" value="SDRFAMILY"/>
</dbReference>
<dbReference type="GeneID" id="112274466"/>
<evidence type="ECO:0000256" key="2">
    <source>
        <dbReference type="ARBA" id="ARBA00023002"/>
    </source>
</evidence>
<keyword evidence="2" id="KW-0560">Oxidoreductase</keyword>
<sequence>MWFSSVAVRSGGACAVGVTLRALGLVRIRGDTRIHRASPSICRSSAMDATSMERRCAIITGVARPHGIGRHLVHGFMSQGYSVVGVDVAKPVDDDQRIHDESFHFVQADVGTCTEAERIVKETVKRFGDKIHVLINNAAKLPHSGEADPLKEFTDTVAVNLNGAYYLSLLALPHMPAGNSSIIHMSSTRAHQSEPDTAGYSASKAGLCGLTHSQAITYAGKVRVNTVLPGWINTDEGGEAALTPKDHAWHPVGRVGVPQDVVEMCLFLCDEKRAGFITGQEFVLDGGVTKKMVYPE</sequence>
<dbReference type="PRINTS" id="PR00081">
    <property type="entry name" value="GDHRDH"/>
</dbReference>
<dbReference type="STRING" id="3218.A9U404"/>
<dbReference type="Pfam" id="PF13561">
    <property type="entry name" value="adh_short_C2"/>
    <property type="match status" value="1"/>
</dbReference>
<evidence type="ECO:0000256" key="1">
    <source>
        <dbReference type="ARBA" id="ARBA00006484"/>
    </source>
</evidence>
<dbReference type="Gramene" id="Pp3c21_7800V3.4">
    <property type="protein sequence ID" value="Pp3c21_7800V3.4"/>
    <property type="gene ID" value="Pp3c21_7800"/>
</dbReference>
<organism evidence="3">
    <name type="scientific">Physcomitrium patens</name>
    <name type="common">Spreading-leaved earth moss</name>
    <name type="synonym">Physcomitrella patens</name>
    <dbReference type="NCBI Taxonomy" id="3218"/>
    <lineage>
        <taxon>Eukaryota</taxon>
        <taxon>Viridiplantae</taxon>
        <taxon>Streptophyta</taxon>
        <taxon>Embryophyta</taxon>
        <taxon>Bryophyta</taxon>
        <taxon>Bryophytina</taxon>
        <taxon>Bryopsida</taxon>
        <taxon>Funariidae</taxon>
        <taxon>Funariales</taxon>
        <taxon>Funariaceae</taxon>
        <taxon>Physcomitrium</taxon>
    </lineage>
</organism>
<dbReference type="SUPFAM" id="SSF51735">
    <property type="entry name" value="NAD(P)-binding Rossmann-fold domains"/>
    <property type="match status" value="1"/>
</dbReference>
<dbReference type="eggNOG" id="KOG0725">
    <property type="taxonomic scope" value="Eukaryota"/>
</dbReference>
<dbReference type="PANTHER" id="PTHR24321">
    <property type="entry name" value="DEHYDROGENASES, SHORT CHAIN"/>
    <property type="match status" value="1"/>
</dbReference>
<dbReference type="InterPro" id="IPR002347">
    <property type="entry name" value="SDR_fam"/>
</dbReference>
<dbReference type="EMBL" id="ABEU02000021">
    <property type="protein sequence ID" value="PNR31731.1"/>
    <property type="molecule type" value="Genomic_DNA"/>
</dbReference>
<dbReference type="OMA" id="TAGPCII"/>
<accession>A9U404</accession>
<dbReference type="GO" id="GO:0016491">
    <property type="term" value="F:oxidoreductase activity"/>
    <property type="evidence" value="ECO:0007669"/>
    <property type="project" value="UniProtKB-KW"/>
</dbReference>
<proteinExistence type="inferred from homology"/>
<dbReference type="InterPro" id="IPR036291">
    <property type="entry name" value="NAD(P)-bd_dom_sf"/>
</dbReference>
<dbReference type="PANTHER" id="PTHR24321:SF8">
    <property type="entry name" value="ESTRADIOL 17-BETA-DEHYDROGENASE 8-RELATED"/>
    <property type="match status" value="1"/>
</dbReference>
<dbReference type="EnsemblPlants" id="Pp3c21_7800V3.1">
    <property type="protein sequence ID" value="Pp3c21_7800V3.1"/>
    <property type="gene ID" value="Pp3c21_7800"/>
</dbReference>
<dbReference type="RefSeq" id="XP_024359778.1">
    <property type="nucleotide sequence ID" value="XM_024504010.2"/>
</dbReference>
<reference evidence="3 5" key="1">
    <citation type="journal article" date="2008" name="Science">
        <title>The Physcomitrella genome reveals evolutionary insights into the conquest of land by plants.</title>
        <authorList>
            <person name="Rensing S."/>
            <person name="Lang D."/>
            <person name="Zimmer A."/>
            <person name="Terry A."/>
            <person name="Salamov A."/>
            <person name="Shapiro H."/>
            <person name="Nishiyama T."/>
            <person name="Perroud P.-F."/>
            <person name="Lindquist E."/>
            <person name="Kamisugi Y."/>
            <person name="Tanahashi T."/>
            <person name="Sakakibara K."/>
            <person name="Fujita T."/>
            <person name="Oishi K."/>
            <person name="Shin-I T."/>
            <person name="Kuroki Y."/>
            <person name="Toyoda A."/>
            <person name="Suzuki Y."/>
            <person name="Hashimoto A."/>
            <person name="Yamaguchi K."/>
            <person name="Sugano A."/>
            <person name="Kohara Y."/>
            <person name="Fujiyama A."/>
            <person name="Anterola A."/>
            <person name="Aoki S."/>
            <person name="Ashton N."/>
            <person name="Barbazuk W.B."/>
            <person name="Barker E."/>
            <person name="Bennetzen J."/>
            <person name="Bezanilla M."/>
            <person name="Blankenship R."/>
            <person name="Cho S.H."/>
            <person name="Dutcher S."/>
            <person name="Estelle M."/>
            <person name="Fawcett J.A."/>
            <person name="Gundlach H."/>
            <person name="Hanada K."/>
            <person name="Heyl A."/>
            <person name="Hicks K.A."/>
            <person name="Hugh J."/>
            <person name="Lohr M."/>
            <person name="Mayer K."/>
            <person name="Melkozernov A."/>
            <person name="Murata T."/>
            <person name="Nelson D."/>
            <person name="Pils B."/>
            <person name="Prigge M."/>
            <person name="Reiss B."/>
            <person name="Renner T."/>
            <person name="Rombauts S."/>
            <person name="Rushton P."/>
            <person name="Sanderfoot A."/>
            <person name="Schween G."/>
            <person name="Shiu S.-H."/>
            <person name="Stueber K."/>
            <person name="Theodoulou F.L."/>
            <person name="Tu H."/>
            <person name="Van de Peer Y."/>
            <person name="Verrier P.J."/>
            <person name="Waters E."/>
            <person name="Wood A."/>
            <person name="Yang L."/>
            <person name="Cove D."/>
            <person name="Cuming A."/>
            <person name="Hasebe M."/>
            <person name="Lucas S."/>
            <person name="Mishler D.B."/>
            <person name="Reski R."/>
            <person name="Grigoriev I."/>
            <person name="Quatrano R.S."/>
            <person name="Boore J.L."/>
        </authorList>
    </citation>
    <scope>NUCLEOTIDE SEQUENCE [LARGE SCALE GENOMIC DNA]</scope>
    <source>
        <strain evidence="4 5">cv. Gransden 2004</strain>
    </source>
</reference>
<dbReference type="PROSITE" id="PS00061">
    <property type="entry name" value="ADH_SHORT"/>
    <property type="match status" value="1"/>
</dbReference>
<dbReference type="Gramene" id="Pp3c21_7800V3.1">
    <property type="protein sequence ID" value="Pp3c21_7800V3.1"/>
    <property type="gene ID" value="Pp3c21_7800"/>
</dbReference>
<gene>
    <name evidence="4" type="primary">LOC112274466</name>
    <name evidence="3" type="ORF">PHYPA_025854</name>
</gene>
<protein>
    <recommendedName>
        <fullName evidence="6">Short-chain dehydrogenase/reductase SDR</fullName>
    </recommendedName>
</protein>
<dbReference type="AlphaFoldDB" id="A9U404"/>